<dbReference type="Gene3D" id="3.30.470.20">
    <property type="entry name" value="ATP-grasp fold, B domain"/>
    <property type="match status" value="1"/>
</dbReference>
<dbReference type="PROSITE" id="PS00866">
    <property type="entry name" value="CPSASE_1"/>
    <property type="match status" value="1"/>
</dbReference>
<comment type="function">
    <text evidence="11">Catalyzes a 2-step reaction, involving the ATP-dependent carboxylation of the covalently attached biotin in the first step and the transfer of the carboxyl group to pyruvate in the second.</text>
</comment>
<dbReference type="PROSITE" id="PS50991">
    <property type="entry name" value="PYR_CT"/>
    <property type="match status" value="1"/>
</dbReference>
<feature type="domain" description="Biotin carboxylation" evidence="14">
    <location>
        <begin position="9"/>
        <end position="462"/>
    </location>
</feature>
<evidence type="ECO:0000313" key="16">
    <source>
        <dbReference type="EMBL" id="UXP31760.1"/>
    </source>
</evidence>
<dbReference type="SMART" id="SM00878">
    <property type="entry name" value="Biotin_carb_C"/>
    <property type="match status" value="1"/>
</dbReference>
<comment type="pathway">
    <text evidence="2">Carbohydrate biosynthesis; gluconeogenesis.</text>
</comment>
<name>A0ABY6CML3_9BACT</name>
<dbReference type="SUPFAM" id="SSF51569">
    <property type="entry name" value="Aldolase"/>
    <property type="match status" value="1"/>
</dbReference>
<gene>
    <name evidence="16" type="ORF">N6H18_15540</name>
</gene>
<accession>A0ABY6CML3</accession>
<evidence type="ECO:0000259" key="13">
    <source>
        <dbReference type="PROSITE" id="PS50975"/>
    </source>
</evidence>
<evidence type="ECO:0000256" key="2">
    <source>
        <dbReference type="ARBA" id="ARBA00004742"/>
    </source>
</evidence>
<dbReference type="InterPro" id="IPR011764">
    <property type="entry name" value="Biotin_carboxylation_dom"/>
</dbReference>
<dbReference type="Gene3D" id="3.20.20.70">
    <property type="entry name" value="Aldolase class I"/>
    <property type="match status" value="1"/>
</dbReference>
<dbReference type="Gene3D" id="1.10.10.60">
    <property type="entry name" value="Homeodomain-like"/>
    <property type="match status" value="1"/>
</dbReference>
<evidence type="ECO:0000256" key="4">
    <source>
        <dbReference type="ARBA" id="ARBA00022432"/>
    </source>
</evidence>
<dbReference type="EMBL" id="CP106679">
    <property type="protein sequence ID" value="UXP31760.1"/>
    <property type="molecule type" value="Genomic_DNA"/>
</dbReference>
<dbReference type="Pfam" id="PF00289">
    <property type="entry name" value="Biotin_carb_N"/>
    <property type="match status" value="1"/>
</dbReference>
<keyword evidence="8 11" id="KW-0067">ATP-binding</keyword>
<dbReference type="Gene3D" id="1.10.472.90">
    <property type="entry name" value="Conserved carboxylase domain"/>
    <property type="match status" value="1"/>
</dbReference>
<dbReference type="Pfam" id="PF02785">
    <property type="entry name" value="Biotin_carb_C"/>
    <property type="match status" value="1"/>
</dbReference>
<dbReference type="InterPro" id="IPR016185">
    <property type="entry name" value="PreATP-grasp_dom_sf"/>
</dbReference>
<dbReference type="PROSITE" id="PS50979">
    <property type="entry name" value="BC"/>
    <property type="match status" value="1"/>
</dbReference>
<dbReference type="CDD" id="cd06850">
    <property type="entry name" value="biotinyl_domain"/>
    <property type="match status" value="1"/>
</dbReference>
<dbReference type="NCBIfam" id="TIGR01235">
    <property type="entry name" value="pyruv_carbox"/>
    <property type="match status" value="1"/>
</dbReference>
<evidence type="ECO:0000256" key="3">
    <source>
        <dbReference type="ARBA" id="ARBA00013057"/>
    </source>
</evidence>
<dbReference type="Proteomes" id="UP001065174">
    <property type="component" value="Chromosome"/>
</dbReference>
<keyword evidence="16" id="KW-0670">Pyruvate</keyword>
<organism evidence="16 17">
    <name type="scientific">Reichenbachiella agarivorans</name>
    <dbReference type="NCBI Taxonomy" id="2979464"/>
    <lineage>
        <taxon>Bacteria</taxon>
        <taxon>Pseudomonadati</taxon>
        <taxon>Bacteroidota</taxon>
        <taxon>Cytophagia</taxon>
        <taxon>Cytophagales</taxon>
        <taxon>Reichenbachiellaceae</taxon>
        <taxon>Reichenbachiella</taxon>
    </lineage>
</organism>
<dbReference type="InterPro" id="IPR003379">
    <property type="entry name" value="Carboxylase_cons_dom"/>
</dbReference>
<keyword evidence="6" id="KW-0479">Metal-binding</keyword>
<dbReference type="SUPFAM" id="SSF52440">
    <property type="entry name" value="PreATP-grasp domain"/>
    <property type="match status" value="1"/>
</dbReference>
<feature type="domain" description="Lipoyl-binding" evidence="12">
    <location>
        <begin position="1072"/>
        <end position="1149"/>
    </location>
</feature>
<keyword evidence="4" id="KW-0312">Gluconeogenesis</keyword>
<dbReference type="PROSITE" id="PS50975">
    <property type="entry name" value="ATP_GRASP"/>
    <property type="match status" value="1"/>
</dbReference>
<sequence>MDHLKNLKPIKKLLVANRGEIAIRILRAASELNIRTVAMYTYEDRYSLHRYKADEAYQIGANDAPLKPYLDIDEIISVAKNNGVDAIHPGYGFLSENVTFVRKIQEAGMIFVGPDPEVMERLGDKVAAKKIAISANVPIIQDSEEDINSVEIAMKEAKRIGFPVMVKAAAGGGGRGMRVVREESQLARLFQDARKEALNGFGDDTIFIEKFIDDPKHIEVQILGDRHGNLIHLFERDCSVQRRFQKVVEVAPCISIKKETKSKLYEYALSITKSVNYSNAGTVEFLVDKDENIYFIEVNPRVQVEHTITEEVTGIDIVRSQILIAMGHKLSDKEIFIKSQEDVVCQGYAIQCRITTEDPANNFSPDYGRVIAYRSASGFGIRLDAGNCYSGVNISPFFDSMLVKVSAWGRTLEGASQRLSRALKEFRIRGVKTNIGFLNKVITHPDFFTGHATVRFIEDHPELFDMPRRRDSGTKLLRYLGNVAVNGNPDVKKIDKTKVFRQPQVPEFDRLGPYPEGTKDKLTALGREGFVDWLKKDTKIHYTDTTFRDAHQSLLATRMRTQDMLKVAEGYAKNHPNIFSMEVWGGATFDVCMRFLNENPWERLQLFRKAMPNVLLQMLLRGSNGVGYKAYPDNLVEKFIEKSWENGMDVFRIFDSLNWIEAMKVSIKAVNERTGALAEGCICYTGDILDKNTKYNLDYYLTLARQLEDEGVHMLAIKDMAGLLKPRSAELLITELKKAIDLPIHLHTHDTSSIQSTTYYSAVNAGVDVVDLAMASMSGLTSQPNFNSFLHVMKGHEREHDMGIQSLNRYSNYWEDVREYYYPFESGLKAGTAEVYDHEIPGGQYSNLRPQAESLGLGDRFQEVKKNYAVVNKMFGDLVKVTPSSKVVGDMAIYMTSNNLTPEDVLTNKSLAFPESVVSLFKGELGQPAGGFPMDYSKAILKGENPFTERPNAHLKPIDFEKEMKAFQAEFDEYCDELDFLSFKLYPKVFKDFYNRWKMFGEVMKLPTKAFFFAMKENEEILVDLEKGKSIIIKFLYKSKPDETGQCDVYFELNGQTRMIRVLDQKQTATKPINQKAESDNQVGAPIPGKLLEVRVKAGDKVKDNDPLFVIEAMKMETTITATQTGTIKTVYLTNGSLVESNDLVIDFE</sequence>
<keyword evidence="17" id="KW-1185">Reference proteome</keyword>
<dbReference type="InterPro" id="IPR005930">
    <property type="entry name" value="Pyruv_COase"/>
</dbReference>
<dbReference type="PROSITE" id="PS50968">
    <property type="entry name" value="BIOTINYL_LIPOYL"/>
    <property type="match status" value="1"/>
</dbReference>
<dbReference type="Gene3D" id="2.40.50.100">
    <property type="match status" value="1"/>
</dbReference>
<dbReference type="CDD" id="cd07937">
    <property type="entry name" value="DRE_TIM_PC_TC_5S"/>
    <property type="match status" value="1"/>
</dbReference>
<dbReference type="PROSITE" id="PS00188">
    <property type="entry name" value="BIOTIN"/>
    <property type="match status" value="1"/>
</dbReference>
<feature type="domain" description="ATP-grasp" evidence="13">
    <location>
        <begin position="125"/>
        <end position="326"/>
    </location>
</feature>
<dbReference type="InterPro" id="IPR011761">
    <property type="entry name" value="ATP-grasp"/>
</dbReference>
<dbReference type="Pfam" id="PF00682">
    <property type="entry name" value="HMGL-like"/>
    <property type="match status" value="1"/>
</dbReference>
<dbReference type="InterPro" id="IPR013785">
    <property type="entry name" value="Aldolase_TIM"/>
</dbReference>
<dbReference type="SUPFAM" id="SSF51230">
    <property type="entry name" value="Single hybrid motif"/>
    <property type="match status" value="1"/>
</dbReference>
<dbReference type="InterPro" id="IPR000891">
    <property type="entry name" value="PYR_CT"/>
</dbReference>
<evidence type="ECO:0000256" key="10">
    <source>
        <dbReference type="ARBA" id="ARBA00023268"/>
    </source>
</evidence>
<keyword evidence="10" id="KW-0511">Multifunctional enzyme</keyword>
<evidence type="ECO:0000256" key="5">
    <source>
        <dbReference type="ARBA" id="ARBA00022598"/>
    </source>
</evidence>
<dbReference type="InterPro" id="IPR005481">
    <property type="entry name" value="BC-like_N"/>
</dbReference>
<evidence type="ECO:0000256" key="7">
    <source>
        <dbReference type="ARBA" id="ARBA00022741"/>
    </source>
</evidence>
<dbReference type="InterPro" id="IPR005479">
    <property type="entry name" value="CPAse_ATP-bd"/>
</dbReference>
<evidence type="ECO:0000259" key="15">
    <source>
        <dbReference type="PROSITE" id="PS50991"/>
    </source>
</evidence>
<feature type="domain" description="Pyruvate carboxyltransferase" evidence="15">
    <location>
        <begin position="540"/>
        <end position="808"/>
    </location>
</feature>
<evidence type="ECO:0000259" key="14">
    <source>
        <dbReference type="PROSITE" id="PS50979"/>
    </source>
</evidence>
<reference evidence="16" key="1">
    <citation type="submission" date="2022-09" db="EMBL/GenBank/DDBJ databases">
        <title>Comparative genomics and taxonomic characterization of three novel marine species of genus Reichenbachiella exhibiting antioxidant and polysaccharide degradation activities.</title>
        <authorList>
            <person name="Muhammad N."/>
            <person name="Lee Y.-J."/>
            <person name="Ko J."/>
            <person name="Kim S.-G."/>
        </authorList>
    </citation>
    <scope>NUCLEOTIDE SEQUENCE</scope>
    <source>
        <strain evidence="16">BKB1-1</strain>
    </source>
</reference>
<dbReference type="PANTHER" id="PTHR43778">
    <property type="entry name" value="PYRUVATE CARBOXYLASE"/>
    <property type="match status" value="1"/>
</dbReference>
<evidence type="ECO:0000256" key="6">
    <source>
        <dbReference type="ARBA" id="ARBA00022723"/>
    </source>
</evidence>
<dbReference type="SUPFAM" id="SSF56059">
    <property type="entry name" value="Glutathione synthetase ATP-binding domain-like"/>
    <property type="match status" value="1"/>
</dbReference>
<evidence type="ECO:0000256" key="1">
    <source>
        <dbReference type="ARBA" id="ARBA00001953"/>
    </source>
</evidence>
<comment type="catalytic activity">
    <reaction evidence="11">
        <text>hydrogencarbonate + pyruvate + ATP = oxaloacetate + ADP + phosphate + H(+)</text>
        <dbReference type="Rhea" id="RHEA:20844"/>
        <dbReference type="ChEBI" id="CHEBI:15361"/>
        <dbReference type="ChEBI" id="CHEBI:15378"/>
        <dbReference type="ChEBI" id="CHEBI:16452"/>
        <dbReference type="ChEBI" id="CHEBI:17544"/>
        <dbReference type="ChEBI" id="CHEBI:30616"/>
        <dbReference type="ChEBI" id="CHEBI:43474"/>
        <dbReference type="ChEBI" id="CHEBI:456216"/>
        <dbReference type="EC" id="6.4.1.1"/>
    </reaction>
</comment>
<dbReference type="InterPro" id="IPR011054">
    <property type="entry name" value="Rudment_hybrid_motif"/>
</dbReference>
<dbReference type="EC" id="6.4.1.1" evidence="3 11"/>
<dbReference type="Gene3D" id="3.10.600.10">
    <property type="entry name" value="pyruvate carboxylase f1077a mutant domain"/>
    <property type="match status" value="2"/>
</dbReference>
<proteinExistence type="predicted"/>
<dbReference type="NCBIfam" id="NF006761">
    <property type="entry name" value="PRK09282.1"/>
    <property type="match status" value="1"/>
</dbReference>
<dbReference type="InterPro" id="IPR000089">
    <property type="entry name" value="Biotin_lipoyl"/>
</dbReference>
<dbReference type="SUPFAM" id="SSF89000">
    <property type="entry name" value="post-HMGL domain-like"/>
    <property type="match status" value="1"/>
</dbReference>
<dbReference type="InterPro" id="IPR005482">
    <property type="entry name" value="Biotin_COase_C"/>
</dbReference>
<keyword evidence="9 11" id="KW-0092">Biotin</keyword>
<dbReference type="InterPro" id="IPR001882">
    <property type="entry name" value="Biotin_BS"/>
</dbReference>
<evidence type="ECO:0000313" key="17">
    <source>
        <dbReference type="Proteomes" id="UP001065174"/>
    </source>
</evidence>
<dbReference type="PROSITE" id="PS00867">
    <property type="entry name" value="CPSASE_2"/>
    <property type="match status" value="1"/>
</dbReference>
<evidence type="ECO:0000256" key="11">
    <source>
        <dbReference type="PIRNR" id="PIRNR001594"/>
    </source>
</evidence>
<protein>
    <recommendedName>
        <fullName evidence="3 11">Pyruvate carboxylase</fullName>
        <ecNumber evidence="3 11">6.4.1.1</ecNumber>
    </recommendedName>
</protein>
<comment type="cofactor">
    <cofactor evidence="1 11">
        <name>biotin</name>
        <dbReference type="ChEBI" id="CHEBI:57586"/>
    </cofactor>
</comment>
<dbReference type="SUPFAM" id="SSF51246">
    <property type="entry name" value="Rudiment single hybrid motif"/>
    <property type="match status" value="1"/>
</dbReference>
<evidence type="ECO:0000256" key="9">
    <source>
        <dbReference type="ARBA" id="ARBA00023267"/>
    </source>
</evidence>
<dbReference type="Pfam" id="PF00364">
    <property type="entry name" value="Biotin_lipoyl"/>
    <property type="match status" value="1"/>
</dbReference>
<dbReference type="PIRSF" id="PIRSF001594">
    <property type="entry name" value="Pyruv_carbox"/>
    <property type="match status" value="1"/>
</dbReference>
<dbReference type="Pfam" id="PF02436">
    <property type="entry name" value="PYC_OADA"/>
    <property type="match status" value="1"/>
</dbReference>
<dbReference type="GO" id="GO:0004736">
    <property type="term" value="F:pyruvate carboxylase activity"/>
    <property type="evidence" value="ECO:0007669"/>
    <property type="project" value="UniProtKB-EC"/>
</dbReference>
<dbReference type="Pfam" id="PF02786">
    <property type="entry name" value="CPSase_L_D2"/>
    <property type="match status" value="1"/>
</dbReference>
<evidence type="ECO:0000259" key="12">
    <source>
        <dbReference type="PROSITE" id="PS50968"/>
    </source>
</evidence>
<dbReference type="InterPro" id="IPR055268">
    <property type="entry name" value="PCB-like"/>
</dbReference>
<dbReference type="NCBIfam" id="NF009554">
    <property type="entry name" value="PRK12999.1"/>
    <property type="match status" value="1"/>
</dbReference>
<dbReference type="InterPro" id="IPR011053">
    <property type="entry name" value="Single_hybrid_motif"/>
</dbReference>
<keyword evidence="5 11" id="KW-0436">Ligase</keyword>
<dbReference type="PANTHER" id="PTHR43778:SF2">
    <property type="entry name" value="PYRUVATE CARBOXYLASE, MITOCHONDRIAL"/>
    <property type="match status" value="1"/>
</dbReference>
<keyword evidence="7 11" id="KW-0547">Nucleotide-binding</keyword>
<evidence type="ECO:0000256" key="8">
    <source>
        <dbReference type="ARBA" id="ARBA00022840"/>
    </source>
</evidence>
<dbReference type="RefSeq" id="WP_262309199.1">
    <property type="nucleotide sequence ID" value="NZ_CP106679.1"/>
</dbReference>